<proteinExistence type="predicted"/>
<evidence type="ECO:0000256" key="10">
    <source>
        <dbReference type="PROSITE-ProRule" id="PRU10141"/>
    </source>
</evidence>
<dbReference type="InterPro" id="IPR051180">
    <property type="entry name" value="IKK"/>
</dbReference>
<organism evidence="12 13">
    <name type="scientific">Steinernema hermaphroditum</name>
    <dbReference type="NCBI Taxonomy" id="289476"/>
    <lineage>
        <taxon>Eukaryota</taxon>
        <taxon>Metazoa</taxon>
        <taxon>Ecdysozoa</taxon>
        <taxon>Nematoda</taxon>
        <taxon>Chromadorea</taxon>
        <taxon>Rhabditida</taxon>
        <taxon>Tylenchina</taxon>
        <taxon>Panagrolaimomorpha</taxon>
        <taxon>Strongyloidoidea</taxon>
        <taxon>Steinernematidae</taxon>
        <taxon>Steinernema</taxon>
    </lineage>
</organism>
<dbReference type="GO" id="GO:0008384">
    <property type="term" value="F:IkappaB kinase activity"/>
    <property type="evidence" value="ECO:0007669"/>
    <property type="project" value="UniProtKB-EC"/>
</dbReference>
<feature type="binding site" evidence="10">
    <location>
        <position position="43"/>
    </location>
    <ligand>
        <name>ATP</name>
        <dbReference type="ChEBI" id="CHEBI:30616"/>
    </ligand>
</feature>
<dbReference type="InterPro" id="IPR008271">
    <property type="entry name" value="Ser/Thr_kinase_AS"/>
</dbReference>
<dbReference type="PANTHER" id="PTHR22969">
    <property type="entry name" value="IKB KINASE"/>
    <property type="match status" value="1"/>
</dbReference>
<dbReference type="InterPro" id="IPR017441">
    <property type="entry name" value="Protein_kinase_ATP_BS"/>
</dbReference>
<comment type="catalytic activity">
    <reaction evidence="9">
        <text>L-seryl-[I-kappa-B protein] + ATP = O-phospho-L-seryl-[I-kappa-B protein] + ADP + H(+)</text>
        <dbReference type="Rhea" id="RHEA:19073"/>
        <dbReference type="Rhea" id="RHEA-COMP:13698"/>
        <dbReference type="Rhea" id="RHEA-COMP:13699"/>
        <dbReference type="ChEBI" id="CHEBI:15378"/>
        <dbReference type="ChEBI" id="CHEBI:29999"/>
        <dbReference type="ChEBI" id="CHEBI:30616"/>
        <dbReference type="ChEBI" id="CHEBI:83421"/>
        <dbReference type="ChEBI" id="CHEBI:456216"/>
        <dbReference type="EC" id="2.7.11.10"/>
    </reaction>
</comment>
<keyword evidence="13" id="KW-1185">Reference proteome</keyword>
<evidence type="ECO:0000256" key="2">
    <source>
        <dbReference type="ARBA" id="ARBA00012442"/>
    </source>
</evidence>
<evidence type="ECO:0000256" key="9">
    <source>
        <dbReference type="ARBA" id="ARBA00048789"/>
    </source>
</evidence>
<evidence type="ECO:0000256" key="1">
    <source>
        <dbReference type="ARBA" id="ARBA00004496"/>
    </source>
</evidence>
<keyword evidence="8 10" id="KW-0067">ATP-binding</keyword>
<dbReference type="Proteomes" id="UP001175271">
    <property type="component" value="Unassembled WGS sequence"/>
</dbReference>
<keyword evidence="7" id="KW-0418">Kinase</keyword>
<evidence type="ECO:0000256" key="8">
    <source>
        <dbReference type="ARBA" id="ARBA00022840"/>
    </source>
</evidence>
<dbReference type="PROSITE" id="PS00107">
    <property type="entry name" value="PROTEIN_KINASE_ATP"/>
    <property type="match status" value="1"/>
</dbReference>
<protein>
    <recommendedName>
        <fullName evidence="2">IkappaB kinase</fullName>
        <ecNumber evidence="2">2.7.11.10</ecNumber>
    </recommendedName>
</protein>
<keyword evidence="5" id="KW-0808">Transferase</keyword>
<evidence type="ECO:0000256" key="7">
    <source>
        <dbReference type="ARBA" id="ARBA00022777"/>
    </source>
</evidence>
<dbReference type="PROSITE" id="PS50011">
    <property type="entry name" value="PROTEIN_KINASE_DOM"/>
    <property type="match status" value="1"/>
</dbReference>
<dbReference type="SMART" id="SM00220">
    <property type="entry name" value="S_TKc"/>
    <property type="match status" value="1"/>
</dbReference>
<dbReference type="Gene3D" id="1.10.510.10">
    <property type="entry name" value="Transferase(Phosphotransferase) domain 1"/>
    <property type="match status" value="1"/>
</dbReference>
<dbReference type="GO" id="GO:0033209">
    <property type="term" value="P:tumor necrosis factor-mediated signaling pathway"/>
    <property type="evidence" value="ECO:0007669"/>
    <property type="project" value="TreeGrafter"/>
</dbReference>
<dbReference type="Pfam" id="PF00069">
    <property type="entry name" value="Pkinase"/>
    <property type="match status" value="1"/>
</dbReference>
<comment type="subcellular location">
    <subcellularLocation>
        <location evidence="1">Cytoplasm</location>
    </subcellularLocation>
</comment>
<name>A0AA39HGF5_9BILA</name>
<dbReference type="PROSITE" id="PS00108">
    <property type="entry name" value="PROTEIN_KINASE_ST"/>
    <property type="match status" value="1"/>
</dbReference>
<feature type="domain" description="Protein kinase" evidence="11">
    <location>
        <begin position="14"/>
        <end position="326"/>
    </location>
</feature>
<dbReference type="GO" id="GO:0005524">
    <property type="term" value="F:ATP binding"/>
    <property type="evidence" value="ECO:0007669"/>
    <property type="project" value="UniProtKB-UniRule"/>
</dbReference>
<dbReference type="EMBL" id="JAUCMV010000004">
    <property type="protein sequence ID" value="KAK0404771.1"/>
    <property type="molecule type" value="Genomic_DNA"/>
</dbReference>
<keyword evidence="6 10" id="KW-0547">Nucleotide-binding</keyword>
<keyword evidence="4" id="KW-0723">Serine/threonine-protein kinase</keyword>
<reference evidence="12" key="1">
    <citation type="submission" date="2023-06" db="EMBL/GenBank/DDBJ databases">
        <title>Genomic analysis of the entomopathogenic nematode Steinernema hermaphroditum.</title>
        <authorList>
            <person name="Schwarz E.M."/>
            <person name="Heppert J.K."/>
            <person name="Baniya A."/>
            <person name="Schwartz H.T."/>
            <person name="Tan C.-H."/>
            <person name="Antoshechkin I."/>
            <person name="Sternberg P.W."/>
            <person name="Goodrich-Blair H."/>
            <person name="Dillman A.R."/>
        </authorList>
    </citation>
    <scope>NUCLEOTIDE SEQUENCE</scope>
    <source>
        <strain evidence="12">PS9179</strain>
        <tissue evidence="12">Whole animal</tissue>
    </source>
</reference>
<dbReference type="GO" id="GO:0045944">
    <property type="term" value="P:positive regulation of transcription by RNA polymerase II"/>
    <property type="evidence" value="ECO:0007669"/>
    <property type="project" value="TreeGrafter"/>
</dbReference>
<dbReference type="SUPFAM" id="SSF56112">
    <property type="entry name" value="Protein kinase-like (PK-like)"/>
    <property type="match status" value="1"/>
</dbReference>
<evidence type="ECO:0000256" key="3">
    <source>
        <dbReference type="ARBA" id="ARBA00022490"/>
    </source>
</evidence>
<evidence type="ECO:0000256" key="6">
    <source>
        <dbReference type="ARBA" id="ARBA00022741"/>
    </source>
</evidence>
<keyword evidence="3" id="KW-0963">Cytoplasm</keyword>
<dbReference type="EC" id="2.7.11.10" evidence="2"/>
<evidence type="ECO:0000256" key="4">
    <source>
        <dbReference type="ARBA" id="ARBA00022527"/>
    </source>
</evidence>
<accession>A0AA39HGF5</accession>
<evidence type="ECO:0000259" key="11">
    <source>
        <dbReference type="PROSITE" id="PS50011"/>
    </source>
</evidence>
<sequence length="670" mass="76106">MATSPWYRIGNYHYRSHEKLGQGQFGTVYKGRSRIDGDYVAIKLLSAEPEFRSQEEIDALLTLSRNKAAYIVRLVEWLPMTGNSVALVFELADGSVQDLLHRIEFVRGFPPSLAIQLYYQISTALHFVAQDDLVHRDLKPGNVLFWNLPNNRYLFKLGDFGGARSASIDMRSLIGTVGYACEAVINNILESRVYSYSPVECEMWALASMLYQLSCGRLPFEYQKLNHSRDETQKLLESAKALSGLFANRGQRHICGVVDAKGQRVYKEQLPLSCQFSNSLRRIMESVIRDLMNSEKPTERGVIKEIFGKNLERAKELESLRPHRVFHLHEARIVDFYPTSRVSHLARSELNAPLTPLEVLGCDCEVVKLMLPSGRLVPLEELNRFEAPFDPSQLSCVAFCYDGSSEEPLRWRATKIVDDRNDSVMAKAHSTYRIADSFSALLGVPQEVSNFYGRSLEDFRVCYDAFHDHCSSVTSLLGCLKAHLSPRCMEILSPLIEQIGYLGLTVRSLSAFKPFEELLSTVRKMDYGQYDEGRIADIFESLQRKRPRDKELDELDSKMLNNVREQLLAKSDKFAKRSFEVLGAALTSESSPFEAHRKLDHFSEEIRSLCANVGSLLLSHLFDDLQAFDELRRQMNLREAQNGVWGAGLAALRESAEKLHKLAEQSFLDV</sequence>
<dbReference type="GO" id="GO:0008385">
    <property type="term" value="C:IkappaB kinase complex"/>
    <property type="evidence" value="ECO:0007669"/>
    <property type="project" value="TreeGrafter"/>
</dbReference>
<dbReference type="InterPro" id="IPR000719">
    <property type="entry name" value="Prot_kinase_dom"/>
</dbReference>
<evidence type="ECO:0000256" key="5">
    <source>
        <dbReference type="ARBA" id="ARBA00022679"/>
    </source>
</evidence>
<dbReference type="PANTHER" id="PTHR22969:SF17">
    <property type="entry name" value="INHIBITOR OF NUCLEAR FACTOR KAPPA-B KINASE SUBUNIT BETA"/>
    <property type="match status" value="1"/>
</dbReference>
<comment type="caution">
    <text evidence="12">The sequence shown here is derived from an EMBL/GenBank/DDBJ whole genome shotgun (WGS) entry which is preliminary data.</text>
</comment>
<evidence type="ECO:0000313" key="13">
    <source>
        <dbReference type="Proteomes" id="UP001175271"/>
    </source>
</evidence>
<evidence type="ECO:0000313" key="12">
    <source>
        <dbReference type="EMBL" id="KAK0404771.1"/>
    </source>
</evidence>
<dbReference type="InterPro" id="IPR011009">
    <property type="entry name" value="Kinase-like_dom_sf"/>
</dbReference>
<dbReference type="AlphaFoldDB" id="A0AA39HGF5"/>
<gene>
    <name evidence="12" type="ORF">QR680_017618</name>
</gene>